<evidence type="ECO:0000313" key="3">
    <source>
        <dbReference type="Proteomes" id="UP001364617"/>
    </source>
</evidence>
<proteinExistence type="predicted"/>
<feature type="chain" id="PRO_5042939241" evidence="1">
    <location>
        <begin position="19"/>
        <end position="94"/>
    </location>
</feature>
<comment type="caution">
    <text evidence="2">The sequence shown here is derived from an EMBL/GenBank/DDBJ whole genome shotgun (WGS) entry which is preliminary data.</text>
</comment>
<dbReference type="Proteomes" id="UP001364617">
    <property type="component" value="Unassembled WGS sequence"/>
</dbReference>
<dbReference type="AlphaFoldDB" id="A0AAN9D5H3"/>
<name>A0AAN9D5H3_9TELE</name>
<feature type="signal peptide" evidence="1">
    <location>
        <begin position="1"/>
        <end position="18"/>
    </location>
</feature>
<evidence type="ECO:0000313" key="2">
    <source>
        <dbReference type="EMBL" id="KAK7160154.1"/>
    </source>
</evidence>
<organism evidence="2 3">
    <name type="scientific">Phoxinus phoxinus</name>
    <name type="common">Eurasian minnow</name>
    <dbReference type="NCBI Taxonomy" id="58324"/>
    <lineage>
        <taxon>Eukaryota</taxon>
        <taxon>Metazoa</taxon>
        <taxon>Chordata</taxon>
        <taxon>Craniata</taxon>
        <taxon>Vertebrata</taxon>
        <taxon>Euteleostomi</taxon>
        <taxon>Actinopterygii</taxon>
        <taxon>Neopterygii</taxon>
        <taxon>Teleostei</taxon>
        <taxon>Ostariophysi</taxon>
        <taxon>Cypriniformes</taxon>
        <taxon>Leuciscidae</taxon>
        <taxon>Phoxininae</taxon>
        <taxon>Phoxinus</taxon>
    </lineage>
</organism>
<evidence type="ECO:0000256" key="1">
    <source>
        <dbReference type="SAM" id="SignalP"/>
    </source>
</evidence>
<keyword evidence="3" id="KW-1185">Reference proteome</keyword>
<keyword evidence="1" id="KW-0732">Signal</keyword>
<protein>
    <submittedName>
        <fullName evidence="2">Uncharacterized protein</fullName>
    </submittedName>
</protein>
<reference evidence="2 3" key="1">
    <citation type="submission" date="2024-02" db="EMBL/GenBank/DDBJ databases">
        <title>Chromosome-level genome assembly of the Eurasian Minnow (Phoxinus phoxinus).</title>
        <authorList>
            <person name="Oriowo T.O."/>
            <person name="Martin S."/>
            <person name="Stange M."/>
            <person name="Chrysostomakis Y."/>
            <person name="Brown T."/>
            <person name="Winkler S."/>
            <person name="Kukowka S."/>
            <person name="Myers E.W."/>
            <person name="Bohne A."/>
        </authorList>
    </citation>
    <scope>NUCLEOTIDE SEQUENCE [LARGE SCALE GENOMIC DNA]</scope>
    <source>
        <strain evidence="2">ZFMK-TIS-60720</strain>
        <tissue evidence="2">Whole Organism</tissue>
    </source>
</reference>
<dbReference type="EMBL" id="JAYKXH010000008">
    <property type="protein sequence ID" value="KAK7160154.1"/>
    <property type="molecule type" value="Genomic_DNA"/>
</dbReference>
<gene>
    <name evidence="2" type="ORF">R3I93_007959</name>
</gene>
<accession>A0AAN9D5H3</accession>
<sequence length="94" mass="9757">MVGYGKIMLAILAHYVFSIHLVKVSTKQSDDTTRLPKGYPVLPYDIEQVQDIGGQGLPCLPSESARGSVTAVADPATHHSSPAVLPGSDGAVAG</sequence>